<dbReference type="SUPFAM" id="SSF55957">
    <property type="entry name" value="Phosphoglucomutase, C-terminal domain"/>
    <property type="match status" value="1"/>
</dbReference>
<dbReference type="InterPro" id="IPR005844">
    <property type="entry name" value="A-D-PHexomutase_a/b/a-I"/>
</dbReference>
<comment type="caution">
    <text evidence="10">The sequence shown here is derived from an EMBL/GenBank/DDBJ whole genome shotgun (WGS) entry which is preliminary data.</text>
</comment>
<dbReference type="EMBL" id="JADPIE010000004">
    <property type="protein sequence ID" value="MBF8437130.1"/>
    <property type="molecule type" value="Genomic_DNA"/>
</dbReference>
<keyword evidence="6" id="KW-0413">Isomerase</keyword>
<comment type="similarity">
    <text evidence="2">Belongs to the phosphohexose mutase family.</text>
</comment>
<dbReference type="SUPFAM" id="SSF53738">
    <property type="entry name" value="Phosphoglucomutase, first 3 domains"/>
    <property type="match status" value="3"/>
</dbReference>
<reference evidence="10" key="1">
    <citation type="submission" date="2020-11" db="EMBL/GenBank/DDBJ databases">
        <title>Halonatronomonas betainensis gen. nov., sp. nov. a novel haloalkaliphilic representative of the family Halanaerobiacae capable of betaine degradation.</title>
        <authorList>
            <person name="Boltyanskaya Y."/>
            <person name="Kevbrin V."/>
            <person name="Detkova E."/>
            <person name="Grouzdev D.S."/>
            <person name="Koziaeva V."/>
            <person name="Zhilina T."/>
        </authorList>
    </citation>
    <scope>NUCLEOTIDE SEQUENCE</scope>
    <source>
        <strain evidence="10">Z-7014</strain>
    </source>
</reference>
<dbReference type="Pfam" id="PF02880">
    <property type="entry name" value="PGM_PMM_III"/>
    <property type="match status" value="1"/>
</dbReference>
<dbReference type="Pfam" id="PF02879">
    <property type="entry name" value="PGM_PMM_II"/>
    <property type="match status" value="1"/>
</dbReference>
<keyword evidence="11" id="KW-1185">Reference proteome</keyword>
<evidence type="ECO:0000259" key="8">
    <source>
        <dbReference type="Pfam" id="PF02879"/>
    </source>
</evidence>
<protein>
    <submittedName>
        <fullName evidence="10">Phosphomannomutase/phosphoglucomutase</fullName>
    </submittedName>
</protein>
<evidence type="ECO:0000313" key="10">
    <source>
        <dbReference type="EMBL" id="MBF8437130.1"/>
    </source>
</evidence>
<dbReference type="InterPro" id="IPR005841">
    <property type="entry name" value="Alpha-D-phosphohexomutase_SF"/>
</dbReference>
<dbReference type="GO" id="GO:0046872">
    <property type="term" value="F:metal ion binding"/>
    <property type="evidence" value="ECO:0007669"/>
    <property type="project" value="UniProtKB-KW"/>
</dbReference>
<dbReference type="Proteomes" id="UP000621436">
    <property type="component" value="Unassembled WGS sequence"/>
</dbReference>
<evidence type="ECO:0000256" key="5">
    <source>
        <dbReference type="ARBA" id="ARBA00022842"/>
    </source>
</evidence>
<name>A0A931AUQ1_9FIRM</name>
<dbReference type="AlphaFoldDB" id="A0A931AUQ1"/>
<evidence type="ECO:0000256" key="6">
    <source>
        <dbReference type="ARBA" id="ARBA00023235"/>
    </source>
</evidence>
<dbReference type="Pfam" id="PF02878">
    <property type="entry name" value="PGM_PMM_I"/>
    <property type="match status" value="1"/>
</dbReference>
<dbReference type="InterPro" id="IPR005846">
    <property type="entry name" value="A-D-PHexomutase_a/b/a-III"/>
</dbReference>
<evidence type="ECO:0000256" key="2">
    <source>
        <dbReference type="ARBA" id="ARBA00010231"/>
    </source>
</evidence>
<organism evidence="10 11">
    <name type="scientific">Halonatronomonas betaini</name>
    <dbReference type="NCBI Taxonomy" id="2778430"/>
    <lineage>
        <taxon>Bacteria</taxon>
        <taxon>Bacillati</taxon>
        <taxon>Bacillota</taxon>
        <taxon>Clostridia</taxon>
        <taxon>Halanaerobiales</taxon>
        <taxon>Halarsenatibacteraceae</taxon>
        <taxon>Halonatronomonas</taxon>
    </lineage>
</organism>
<keyword evidence="4" id="KW-0479">Metal-binding</keyword>
<keyword evidence="5" id="KW-0460">Magnesium</keyword>
<dbReference type="CDD" id="cd03089">
    <property type="entry name" value="PMM_PGM"/>
    <property type="match status" value="1"/>
</dbReference>
<comment type="cofactor">
    <cofactor evidence="1">
        <name>Mg(2+)</name>
        <dbReference type="ChEBI" id="CHEBI:18420"/>
    </cofactor>
</comment>
<dbReference type="Gene3D" id="3.30.310.50">
    <property type="entry name" value="Alpha-D-phosphohexomutase, C-terminal domain"/>
    <property type="match status" value="1"/>
</dbReference>
<dbReference type="GO" id="GO:0005975">
    <property type="term" value="P:carbohydrate metabolic process"/>
    <property type="evidence" value="ECO:0007669"/>
    <property type="project" value="InterPro"/>
</dbReference>
<evidence type="ECO:0000313" key="11">
    <source>
        <dbReference type="Proteomes" id="UP000621436"/>
    </source>
</evidence>
<feature type="domain" description="Alpha-D-phosphohexomutase alpha/beta/alpha" evidence="8">
    <location>
        <begin position="169"/>
        <end position="278"/>
    </location>
</feature>
<accession>A0A931AUQ1</accession>
<keyword evidence="3" id="KW-0597">Phosphoprotein</keyword>
<evidence type="ECO:0000259" key="9">
    <source>
        <dbReference type="Pfam" id="PF02880"/>
    </source>
</evidence>
<evidence type="ECO:0000256" key="4">
    <source>
        <dbReference type="ARBA" id="ARBA00022723"/>
    </source>
</evidence>
<evidence type="ECO:0000256" key="1">
    <source>
        <dbReference type="ARBA" id="ARBA00001946"/>
    </source>
</evidence>
<dbReference type="Gene3D" id="3.40.120.10">
    <property type="entry name" value="Alpha-D-Glucose-1,6-Bisphosphate, subunit A, domain 3"/>
    <property type="match status" value="3"/>
</dbReference>
<dbReference type="GO" id="GO:0004615">
    <property type="term" value="F:phosphomannomutase activity"/>
    <property type="evidence" value="ECO:0007669"/>
    <property type="project" value="TreeGrafter"/>
</dbReference>
<feature type="domain" description="Alpha-D-phosphohexomutase alpha/beta/alpha" evidence="9">
    <location>
        <begin position="283"/>
        <end position="398"/>
    </location>
</feature>
<dbReference type="InterPro" id="IPR005845">
    <property type="entry name" value="A-D-PHexomutase_a/b/a-II"/>
</dbReference>
<dbReference type="PANTHER" id="PTHR42946:SF1">
    <property type="entry name" value="PHOSPHOGLUCOMUTASE (ALPHA-D-GLUCOSE-1,6-BISPHOSPHATE-DEPENDENT)"/>
    <property type="match status" value="1"/>
</dbReference>
<dbReference type="PANTHER" id="PTHR42946">
    <property type="entry name" value="PHOSPHOHEXOSE MUTASE"/>
    <property type="match status" value="1"/>
</dbReference>
<dbReference type="InterPro" id="IPR050060">
    <property type="entry name" value="Phosphoglucosamine_mutase"/>
</dbReference>
<dbReference type="InterPro" id="IPR036900">
    <property type="entry name" value="A-D-PHexomutase_C_sf"/>
</dbReference>
<dbReference type="RefSeq" id="WP_270454080.1">
    <property type="nucleotide sequence ID" value="NZ_JADPIE010000004.1"/>
</dbReference>
<dbReference type="InterPro" id="IPR016055">
    <property type="entry name" value="A-D-PHexomutase_a/b/a-I/II/III"/>
</dbReference>
<proteinExistence type="inferred from homology"/>
<dbReference type="PRINTS" id="PR00509">
    <property type="entry name" value="PGMPMM"/>
</dbReference>
<sequence length="502" mass="55610">MRETNWLKLESGSDIRGIAIADNEQDIELTEEVVEKIGRSFAFWLGDKLDIETNNLEIGIGHDSRLSADKLSQSLSTGIRSAGADTYFTGLASTPAMFMSTVFASYNYDGAVMITASHLPSDKNGFKFFTKEGGLEKADIQEILKLAARNDFRSVNRTGQDFKIDLMEDYSNHLKNLVRANLNEEVDQEKPLKGFKVILDAGNGSGGFFVDKILKPLGADTEGSQFLEPDGNFPNHPPNPEDKEAMASIQGAVKVTNADLGIIFDTDVDRAAVVDGDGNSINRNKLIALASAIVLEENPGSTIVTDSVTSVGLNKFIEEKLGGKHHRFKRGYKNVINEAIRLEQEGIKAPLAIETSGHAALKENYFLDDGAYLVAKILIKMANLATEGIKLKSLIEDLEEANIKKEFRMDIDLEDYKDYGQQVIDDLKEYVTKIPGWKLAPNNYQGVRISTGGNDWFLLRMSLHDPVLVLNIECDLDKDLNQTLTEIKEFLNRYNAIKSIGF</sequence>
<gene>
    <name evidence="10" type="ORF">I0Q91_08580</name>
</gene>
<evidence type="ECO:0000259" key="7">
    <source>
        <dbReference type="Pfam" id="PF02878"/>
    </source>
</evidence>
<dbReference type="FunFam" id="3.40.120.10:FF:000010">
    <property type="entry name" value="phosphomannomutase/phosphoglucomutase isoform X1"/>
    <property type="match status" value="1"/>
</dbReference>
<evidence type="ECO:0000256" key="3">
    <source>
        <dbReference type="ARBA" id="ARBA00022553"/>
    </source>
</evidence>
<feature type="domain" description="Alpha-D-phosphohexomutase alpha/beta/alpha" evidence="7">
    <location>
        <begin position="13"/>
        <end position="153"/>
    </location>
</feature>